<dbReference type="GO" id="GO:0016740">
    <property type="term" value="F:transferase activity"/>
    <property type="evidence" value="ECO:0007669"/>
    <property type="project" value="UniProtKB-KW"/>
</dbReference>
<keyword evidence="2" id="KW-0808">Transferase</keyword>
<dbReference type="Pfam" id="PF00535">
    <property type="entry name" value="Glycos_transf_2"/>
    <property type="match status" value="1"/>
</dbReference>
<evidence type="ECO:0000313" key="2">
    <source>
        <dbReference type="EMBL" id="SDY64443.1"/>
    </source>
</evidence>
<proteinExistence type="predicted"/>
<dbReference type="RefSeq" id="WP_090787246.1">
    <property type="nucleotide sequence ID" value="NZ_BOND01000015.1"/>
</dbReference>
<accession>A0A1H3LJ75</accession>
<dbReference type="OrthoDB" id="5168148at2"/>
<keyword evidence="3" id="KW-1185">Reference proteome</keyword>
<dbReference type="InterPro" id="IPR050834">
    <property type="entry name" value="Glycosyltransf_2"/>
</dbReference>
<evidence type="ECO:0000259" key="1">
    <source>
        <dbReference type="Pfam" id="PF00535"/>
    </source>
</evidence>
<dbReference type="EMBL" id="FNQB01000001">
    <property type="protein sequence ID" value="SDY64443.1"/>
    <property type="molecule type" value="Genomic_DNA"/>
</dbReference>
<name>A0A1H3LJ75_9ACTN</name>
<protein>
    <submittedName>
        <fullName evidence="2">Glycosyltransferase, GT2 family</fullName>
    </submittedName>
</protein>
<feature type="domain" description="Glycosyltransferase 2-like" evidence="1">
    <location>
        <begin position="36"/>
        <end position="148"/>
    </location>
</feature>
<reference evidence="3" key="1">
    <citation type="submission" date="2016-10" db="EMBL/GenBank/DDBJ databases">
        <authorList>
            <person name="Varghese N."/>
            <person name="Submissions S."/>
        </authorList>
    </citation>
    <scope>NUCLEOTIDE SEQUENCE [LARGE SCALE GENOMIC DNA]</scope>
    <source>
        <strain evidence="3">DSM 44718</strain>
    </source>
</reference>
<dbReference type="STRING" id="137265.SAMN05421684_0794"/>
<dbReference type="AlphaFoldDB" id="A0A1H3LJ75"/>
<dbReference type="InterPro" id="IPR029044">
    <property type="entry name" value="Nucleotide-diphossugar_trans"/>
</dbReference>
<dbReference type="SUPFAM" id="SSF53448">
    <property type="entry name" value="Nucleotide-diphospho-sugar transferases"/>
    <property type="match status" value="1"/>
</dbReference>
<dbReference type="Gene3D" id="3.90.550.10">
    <property type="entry name" value="Spore Coat Polysaccharide Biosynthesis Protein SpsA, Chain A"/>
    <property type="match status" value="1"/>
</dbReference>
<dbReference type="PANTHER" id="PTHR43685">
    <property type="entry name" value="GLYCOSYLTRANSFERASE"/>
    <property type="match status" value="1"/>
</dbReference>
<dbReference type="PANTHER" id="PTHR43685:SF3">
    <property type="entry name" value="SLR2126 PROTEIN"/>
    <property type="match status" value="1"/>
</dbReference>
<evidence type="ECO:0000313" key="3">
    <source>
        <dbReference type="Proteomes" id="UP000199632"/>
    </source>
</evidence>
<sequence>MPTPNDANEPVRIFRNDWSVLQPPEIGAWTPTRTVSVVIPAYNCQESLNLTLAALAHQTYPADLLEVVIADDTSEPPIELPKIRPANCRIVRVKDHSAGWGRANALHVGATNSTGEIIHWLDADMVVFPEHVEAQVRWHHVSDDVVTLGYKRFVTAWSTPEEVAERSAAGTIDTLFALDDTEPHDYVEEIIEKTDQLRKGDHLNFRAHVGATAALTRRLYEETGGLDTNLRLGEDTEFGFRLTQAGAAFVPEPKAGSWHMGPTNMMQRGDALRRYNWPFLADLMPQPRWLRSVGNRTWKVPLVTAIVRAEGSFEQIRTCVDLLLMSDLTDLRVMLVADWAAIGEQRMSVLADPQLDLRLVEATYRHEPRVALVSEAPEDVYPSPYLLRVPVTTGVDANTVRRLVNVCNQWRVGLVRVLPPKSGSPTDTVALWRTAALRRAARVKRADESWEKAVLSVFGERWVSGRDFAVANLAEWQQAELVSPGPRLVARPTLGRRVSFFGVDTIPVGGARSLATATRFVFRRYTAEATRRVRAKLSRDS</sequence>
<gene>
    <name evidence="2" type="ORF">SAMN05421684_0794</name>
</gene>
<dbReference type="CDD" id="cd00761">
    <property type="entry name" value="Glyco_tranf_GTA_type"/>
    <property type="match status" value="1"/>
</dbReference>
<dbReference type="Proteomes" id="UP000199632">
    <property type="component" value="Unassembled WGS sequence"/>
</dbReference>
<organism evidence="2 3">
    <name type="scientific">Asanoa ishikariensis</name>
    <dbReference type="NCBI Taxonomy" id="137265"/>
    <lineage>
        <taxon>Bacteria</taxon>
        <taxon>Bacillati</taxon>
        <taxon>Actinomycetota</taxon>
        <taxon>Actinomycetes</taxon>
        <taxon>Micromonosporales</taxon>
        <taxon>Micromonosporaceae</taxon>
        <taxon>Asanoa</taxon>
    </lineage>
</organism>
<dbReference type="InterPro" id="IPR001173">
    <property type="entry name" value="Glyco_trans_2-like"/>
</dbReference>